<accession>A0A1Q2MI15</accession>
<dbReference type="PANTHER" id="PTHR43854:SF1">
    <property type="entry name" value="INDOLEPYRUVATE OXIDOREDUCTASE SUBUNIT IORB"/>
    <property type="match status" value="1"/>
</dbReference>
<dbReference type="KEGG" id="pbas:SMSP2_02281"/>
<evidence type="ECO:0000256" key="1">
    <source>
        <dbReference type="ARBA" id="ARBA00023002"/>
    </source>
</evidence>
<dbReference type="Gene3D" id="3.40.920.10">
    <property type="entry name" value="Pyruvate-ferredoxin oxidoreductase, PFOR, domain III"/>
    <property type="match status" value="1"/>
</dbReference>
<dbReference type="OrthoDB" id="9789125at2"/>
<dbReference type="RefSeq" id="WP_146684111.1">
    <property type="nucleotide sequence ID" value="NZ_CP019646.1"/>
</dbReference>
<proteinExistence type="predicted"/>
<evidence type="ECO:0000313" key="4">
    <source>
        <dbReference type="Proteomes" id="UP000188181"/>
    </source>
</evidence>
<dbReference type="PANTHER" id="PTHR43854">
    <property type="entry name" value="INDOLEPYRUVATE OXIDOREDUCTASE SUBUNIT IORB"/>
    <property type="match status" value="1"/>
</dbReference>
<protein>
    <submittedName>
        <fullName evidence="3">Indolepyruvate oxidoreductase subunit beta</fullName>
    </submittedName>
</protein>
<reference evidence="4" key="1">
    <citation type="submission" date="2017-02" db="EMBL/GenBank/DDBJ databases">
        <title>Comparative genomics and description of representatives of a novel lineage of planctomycetes thriving in anoxic sediments.</title>
        <authorList>
            <person name="Spring S."/>
            <person name="Bunk B."/>
            <person name="Sproer C."/>
        </authorList>
    </citation>
    <scope>NUCLEOTIDE SEQUENCE [LARGE SCALE GENOMIC DNA]</scope>
    <source>
        <strain evidence="4">SM-Chi-D1</strain>
    </source>
</reference>
<gene>
    <name evidence="3" type="ORF">SMSP2_02281</name>
</gene>
<dbReference type="AlphaFoldDB" id="A0A1Q2MI15"/>
<dbReference type="InterPro" id="IPR002869">
    <property type="entry name" value="Pyrv_flavodox_OxRed_cen"/>
</dbReference>
<dbReference type="NCBIfam" id="NF005325">
    <property type="entry name" value="PRK06853.1-5"/>
    <property type="match status" value="1"/>
</dbReference>
<keyword evidence="4" id="KW-1185">Reference proteome</keyword>
<dbReference type="SUPFAM" id="SSF53323">
    <property type="entry name" value="Pyruvate-ferredoxin oxidoreductase, PFOR, domain III"/>
    <property type="match status" value="1"/>
</dbReference>
<dbReference type="InterPro" id="IPR052198">
    <property type="entry name" value="IorB_Oxidoreductase"/>
</dbReference>
<name>A0A1Q2MI15_9BACT</name>
<dbReference type="GO" id="GO:0016903">
    <property type="term" value="F:oxidoreductase activity, acting on the aldehyde or oxo group of donors"/>
    <property type="evidence" value="ECO:0007669"/>
    <property type="project" value="InterPro"/>
</dbReference>
<evidence type="ECO:0000259" key="2">
    <source>
        <dbReference type="Pfam" id="PF01558"/>
    </source>
</evidence>
<dbReference type="EMBL" id="CP019646">
    <property type="protein sequence ID" value="AQQ71902.1"/>
    <property type="molecule type" value="Genomic_DNA"/>
</dbReference>
<keyword evidence="1" id="KW-0560">Oxidoreductase</keyword>
<dbReference type="Proteomes" id="UP000188181">
    <property type="component" value="Chromosome"/>
</dbReference>
<evidence type="ECO:0000313" key="3">
    <source>
        <dbReference type="EMBL" id="AQQ71902.1"/>
    </source>
</evidence>
<dbReference type="STRING" id="1851148.SMSP2_02281"/>
<sequence>MSENKTTSVVLCGVGGQGILLASEIVAQAARIAGYDVKTNEVHGMAQRGGSVIAQIRYGKEVYSPIVQEGTAAVVGALENIEALRYAQYLAPDGLVVVNSQMMVPVTVSMGVAAYPKDAQERLKAKFPNLVYFDAGKIAVELGNVKCANVVTLGAVSKALDLPDAAWKEAIEISVKPKFLALNLKAFQAGRDYK</sequence>
<dbReference type="InterPro" id="IPR019752">
    <property type="entry name" value="Pyrv/ketoisovalerate_OxRed_cat"/>
</dbReference>
<feature type="domain" description="Pyruvate/ketoisovalerate oxidoreductase catalytic" evidence="2">
    <location>
        <begin position="15"/>
        <end position="192"/>
    </location>
</feature>
<organism evidence="3 4">
    <name type="scientific">Limihaloglobus sulfuriphilus</name>
    <dbReference type="NCBI Taxonomy" id="1851148"/>
    <lineage>
        <taxon>Bacteria</taxon>
        <taxon>Pseudomonadati</taxon>
        <taxon>Planctomycetota</taxon>
        <taxon>Phycisphaerae</taxon>
        <taxon>Sedimentisphaerales</taxon>
        <taxon>Sedimentisphaeraceae</taxon>
        <taxon>Limihaloglobus</taxon>
    </lineage>
</organism>
<keyword evidence="3" id="KW-0670">Pyruvate</keyword>
<dbReference type="Pfam" id="PF01558">
    <property type="entry name" value="POR"/>
    <property type="match status" value="1"/>
</dbReference>